<dbReference type="Pfam" id="PF25872">
    <property type="entry name" value="HTH_77"/>
    <property type="match status" value="1"/>
</dbReference>
<evidence type="ECO:0000259" key="2">
    <source>
        <dbReference type="PROSITE" id="PS50043"/>
    </source>
</evidence>
<dbReference type="Gene3D" id="1.10.10.10">
    <property type="entry name" value="Winged helix-like DNA-binding domain superfamily/Winged helix DNA-binding domain"/>
    <property type="match status" value="1"/>
</dbReference>
<sequence length="890" mass="95008">MSSVVTTEPPRSAPWPGHDGPVTGPTEVSAREAEVLAALAGGRSNAQIARHLHISVRTVESHVSSLLRKYGVADRHELAGLAETDHRGFTALASPGTTFVGREHEQAELLAALGSNRLVSLLGPGGVGKTRLALRVAAEIGGNYPYGGAFVDLVPVRPGFVVAAVAEALGVREQPPQTLLDALLERLRQGRTLLVLDNCEHLVEDVGDLVARILAQAPETAVLVTSRERIGVAGERPVQLGPLALGSEAEQLFRDRAALVAPELAADEEVAAQLCAGLDGVPLAIELAAARAGSLGPDGLLAALDDRLRLLAGGRGPNERHHSLAQVIGWSYELLDDAERALFRRLGVFVGGFDLSAAAAIRPVSSRGEVSDLLGRLTDKSLLHRTQLDGTSRWRMLETVRVFTLDELGRCGEYDEVAVLHLAWAESTAERLETQLVAGDDWQAEFDQVTADLRAAVGLPRSDVRRLARRLAHLTFARKRFVEAREHYLTAAADAADATELYDDLRDAADAAVAVADGPHAYELMMRAAAETNEELQQDALAYAVTILNRYGAEFPDTSDRGADLLPAGPVVDSVQVAIARAWVVLPELEAAEAAVAAARQAGDPLALMSALDVYCTAVATAGRFRDARRSAEERFELAASLPRHDPRAVAEIVDAFHVASTTAVSIGDLTEAVRLAELTDDPVHGHPYITAPRKIRAFALSGRFEEAVEAADVMWKGWRAAGCPPRAWMASAASTAALAHGLLGTGQDRVWQARALEIARVGDPADSPDLMATAAFVDARLALHLLDSGTISATVANAVEQAFADFPEPWWTPYARAAGAELAVVAGYPDAERYLELAVTENAWSDAVLLRAKGRLTGDRAALTEAAARFERIGARFEHAHTLSLLSHR</sequence>
<dbReference type="InterPro" id="IPR000792">
    <property type="entry name" value="Tscrpt_reg_LuxR_C"/>
</dbReference>
<evidence type="ECO:0000313" key="4">
    <source>
        <dbReference type="Proteomes" id="UP000294508"/>
    </source>
</evidence>
<proteinExistence type="predicted"/>
<dbReference type="InterPro" id="IPR016032">
    <property type="entry name" value="Sig_transdc_resp-reg_C-effctor"/>
</dbReference>
<dbReference type="Pfam" id="PF00196">
    <property type="entry name" value="GerE"/>
    <property type="match status" value="1"/>
</dbReference>
<dbReference type="SMART" id="SM00382">
    <property type="entry name" value="AAA"/>
    <property type="match status" value="1"/>
</dbReference>
<dbReference type="PANTHER" id="PTHR47691">
    <property type="entry name" value="REGULATOR-RELATED"/>
    <property type="match status" value="1"/>
</dbReference>
<dbReference type="PANTHER" id="PTHR47691:SF3">
    <property type="entry name" value="HTH-TYPE TRANSCRIPTIONAL REGULATOR RV0890C-RELATED"/>
    <property type="match status" value="1"/>
</dbReference>
<name>A0A4R2H5P8_9ACTN</name>
<feature type="region of interest" description="Disordered" evidence="1">
    <location>
        <begin position="1"/>
        <end position="26"/>
    </location>
</feature>
<reference evidence="3 4" key="1">
    <citation type="journal article" date="2015" name="Stand. Genomic Sci.">
        <title>Genomic Encyclopedia of Bacterial and Archaeal Type Strains, Phase III: the genomes of soil and plant-associated and newly described type strains.</title>
        <authorList>
            <person name="Whitman W.B."/>
            <person name="Woyke T."/>
            <person name="Klenk H.P."/>
            <person name="Zhou Y."/>
            <person name="Lilburn T.G."/>
            <person name="Beck B.J."/>
            <person name="De Vos P."/>
            <person name="Vandamme P."/>
            <person name="Eisen J.A."/>
            <person name="Garrity G."/>
            <person name="Hugenholtz P."/>
            <person name="Kyrpides N.C."/>
        </authorList>
    </citation>
    <scope>NUCLEOTIDE SEQUENCE [LARGE SCALE GENOMIC DNA]</scope>
    <source>
        <strain evidence="3 4">VKM Ac-2572</strain>
    </source>
</reference>
<dbReference type="PRINTS" id="PR00038">
    <property type="entry name" value="HTHLUXR"/>
</dbReference>
<dbReference type="GO" id="GO:0006355">
    <property type="term" value="P:regulation of DNA-templated transcription"/>
    <property type="evidence" value="ECO:0007669"/>
    <property type="project" value="InterPro"/>
</dbReference>
<dbReference type="PRINTS" id="PR00364">
    <property type="entry name" value="DISEASERSIST"/>
</dbReference>
<dbReference type="SUPFAM" id="SSF52540">
    <property type="entry name" value="P-loop containing nucleoside triphosphate hydrolases"/>
    <property type="match status" value="1"/>
</dbReference>
<accession>A0A4R2H5P8</accession>
<dbReference type="GO" id="GO:0003677">
    <property type="term" value="F:DNA binding"/>
    <property type="evidence" value="ECO:0007669"/>
    <property type="project" value="InterPro"/>
</dbReference>
<dbReference type="EMBL" id="SLWN01000011">
    <property type="protein sequence ID" value="TCO21330.1"/>
    <property type="molecule type" value="Genomic_DNA"/>
</dbReference>
<organism evidence="3 4">
    <name type="scientific">Kribbella steppae</name>
    <dbReference type="NCBI Taxonomy" id="2512223"/>
    <lineage>
        <taxon>Bacteria</taxon>
        <taxon>Bacillati</taxon>
        <taxon>Actinomycetota</taxon>
        <taxon>Actinomycetes</taxon>
        <taxon>Propionibacteriales</taxon>
        <taxon>Kribbellaceae</taxon>
        <taxon>Kribbella</taxon>
    </lineage>
</organism>
<dbReference type="PROSITE" id="PS50043">
    <property type="entry name" value="HTH_LUXR_2"/>
    <property type="match status" value="1"/>
</dbReference>
<keyword evidence="4" id="KW-1185">Reference proteome</keyword>
<dbReference type="Gene3D" id="3.40.50.300">
    <property type="entry name" value="P-loop containing nucleotide triphosphate hydrolases"/>
    <property type="match status" value="1"/>
</dbReference>
<dbReference type="SMART" id="SM00421">
    <property type="entry name" value="HTH_LUXR"/>
    <property type="match status" value="1"/>
</dbReference>
<comment type="caution">
    <text evidence="3">The sequence shown here is derived from an EMBL/GenBank/DDBJ whole genome shotgun (WGS) entry which is preliminary data.</text>
</comment>
<dbReference type="PROSITE" id="PS00622">
    <property type="entry name" value="HTH_LUXR_1"/>
    <property type="match status" value="1"/>
</dbReference>
<dbReference type="CDD" id="cd06170">
    <property type="entry name" value="LuxR_C_like"/>
    <property type="match status" value="1"/>
</dbReference>
<dbReference type="InterPro" id="IPR027417">
    <property type="entry name" value="P-loop_NTPase"/>
</dbReference>
<gene>
    <name evidence="3" type="ORF">EV652_111241</name>
</gene>
<evidence type="ECO:0000313" key="3">
    <source>
        <dbReference type="EMBL" id="TCO21330.1"/>
    </source>
</evidence>
<dbReference type="InterPro" id="IPR058852">
    <property type="entry name" value="HTH_77"/>
</dbReference>
<dbReference type="Proteomes" id="UP000294508">
    <property type="component" value="Unassembled WGS sequence"/>
</dbReference>
<evidence type="ECO:0000256" key="1">
    <source>
        <dbReference type="SAM" id="MobiDB-lite"/>
    </source>
</evidence>
<dbReference type="InterPro" id="IPR036388">
    <property type="entry name" value="WH-like_DNA-bd_sf"/>
</dbReference>
<protein>
    <submittedName>
        <fullName evidence="3">Putative ATPase</fullName>
    </submittedName>
</protein>
<dbReference type="InterPro" id="IPR003593">
    <property type="entry name" value="AAA+_ATPase"/>
</dbReference>
<dbReference type="SUPFAM" id="SSF46894">
    <property type="entry name" value="C-terminal effector domain of the bipartite response regulators"/>
    <property type="match status" value="1"/>
</dbReference>
<feature type="domain" description="HTH luxR-type" evidence="2">
    <location>
        <begin position="21"/>
        <end position="86"/>
    </location>
</feature>
<dbReference type="AlphaFoldDB" id="A0A4R2H5P8"/>